<evidence type="ECO:0000256" key="1">
    <source>
        <dbReference type="ARBA" id="ARBA00022723"/>
    </source>
</evidence>
<name>A0A1I2TGM2_9GAMM</name>
<dbReference type="NCBIfam" id="NF001638">
    <property type="entry name" value="PRK00418.1"/>
    <property type="match status" value="1"/>
</dbReference>
<dbReference type="GO" id="GO:0006355">
    <property type="term" value="P:regulation of DNA-templated transcription"/>
    <property type="evidence" value="ECO:0007669"/>
    <property type="project" value="InterPro"/>
</dbReference>
<dbReference type="SUPFAM" id="SSF57716">
    <property type="entry name" value="Glucocorticoid receptor-like (DNA-binding domain)"/>
    <property type="match status" value="1"/>
</dbReference>
<dbReference type="AlphaFoldDB" id="A0A1I2TGM2"/>
<keyword evidence="6" id="KW-1185">Reference proteome</keyword>
<dbReference type="RefSeq" id="WP_090728752.1">
    <property type="nucleotide sequence ID" value="NZ_FOOU01000010.1"/>
</dbReference>
<evidence type="ECO:0000256" key="4">
    <source>
        <dbReference type="SAM" id="MobiDB-lite"/>
    </source>
</evidence>
<dbReference type="HAMAP" id="MF_00649">
    <property type="entry name" value="DNA_gyrase_inhibitor_YacG"/>
    <property type="match status" value="1"/>
</dbReference>
<dbReference type="STRING" id="1045558.SAMN05216175_11040"/>
<feature type="binding site" evidence="3">
    <location>
        <position position="29"/>
    </location>
    <ligand>
        <name>Zn(2+)</name>
        <dbReference type="ChEBI" id="CHEBI:29105"/>
    </ligand>
</feature>
<dbReference type="OrthoDB" id="9809663at2"/>
<sequence length="72" mass="8105">MKKIKCPQCGGPSIWDAKNESRPFCSERCKLIDLGAWASEEYQIPASPSVDDLDEYSEGDFIQNSLPKSTRH</sequence>
<dbReference type="GO" id="GO:0008270">
    <property type="term" value="F:zinc ion binding"/>
    <property type="evidence" value="ECO:0007669"/>
    <property type="project" value="UniProtKB-UniRule"/>
</dbReference>
<feature type="binding site" evidence="3">
    <location>
        <position position="25"/>
    </location>
    <ligand>
        <name>Zn(2+)</name>
        <dbReference type="ChEBI" id="CHEBI:29105"/>
    </ligand>
</feature>
<feature type="binding site" evidence="3">
    <location>
        <position position="6"/>
    </location>
    <ligand>
        <name>Zn(2+)</name>
        <dbReference type="ChEBI" id="CHEBI:29105"/>
    </ligand>
</feature>
<dbReference type="PANTHER" id="PTHR36150:SF1">
    <property type="entry name" value="DNA GYRASE INHIBITOR YACG"/>
    <property type="match status" value="1"/>
</dbReference>
<dbReference type="Pfam" id="PF03884">
    <property type="entry name" value="YacG"/>
    <property type="match status" value="1"/>
</dbReference>
<keyword evidence="2 3" id="KW-0862">Zinc</keyword>
<dbReference type="Proteomes" id="UP000198623">
    <property type="component" value="Unassembled WGS sequence"/>
</dbReference>
<comment type="cofactor">
    <cofactor evidence="3">
        <name>Zn(2+)</name>
        <dbReference type="ChEBI" id="CHEBI:29105"/>
    </cofactor>
    <text evidence="3">Binds 1 zinc ion.</text>
</comment>
<evidence type="ECO:0000313" key="6">
    <source>
        <dbReference type="Proteomes" id="UP000198623"/>
    </source>
</evidence>
<evidence type="ECO:0000313" key="5">
    <source>
        <dbReference type="EMBL" id="SFG64013.1"/>
    </source>
</evidence>
<proteinExistence type="inferred from homology"/>
<feature type="binding site" evidence="3">
    <location>
        <position position="9"/>
    </location>
    <ligand>
        <name>Zn(2+)</name>
        <dbReference type="ChEBI" id="CHEBI:29105"/>
    </ligand>
</feature>
<dbReference type="Gene3D" id="3.30.50.10">
    <property type="entry name" value="Erythroid Transcription Factor GATA-1, subunit A"/>
    <property type="match status" value="1"/>
</dbReference>
<dbReference type="PANTHER" id="PTHR36150">
    <property type="entry name" value="DNA GYRASE INHIBITOR YACG"/>
    <property type="match status" value="1"/>
</dbReference>
<comment type="similarity">
    <text evidence="3">Belongs to the DNA gyrase inhibitor YacG family.</text>
</comment>
<feature type="compositionally biased region" description="Polar residues" evidence="4">
    <location>
        <begin position="62"/>
        <end position="72"/>
    </location>
</feature>
<organism evidence="5 6">
    <name type="scientific">Neptunomonas qingdaonensis</name>
    <dbReference type="NCBI Taxonomy" id="1045558"/>
    <lineage>
        <taxon>Bacteria</taxon>
        <taxon>Pseudomonadati</taxon>
        <taxon>Pseudomonadota</taxon>
        <taxon>Gammaproteobacteria</taxon>
        <taxon>Oceanospirillales</taxon>
        <taxon>Oceanospirillaceae</taxon>
        <taxon>Neptunomonas</taxon>
    </lineage>
</organism>
<evidence type="ECO:0000256" key="3">
    <source>
        <dbReference type="HAMAP-Rule" id="MF_00649"/>
    </source>
</evidence>
<feature type="region of interest" description="Disordered" evidence="4">
    <location>
        <begin position="48"/>
        <end position="72"/>
    </location>
</feature>
<accession>A0A1I2TGM2</accession>
<dbReference type="InterPro" id="IPR005584">
    <property type="entry name" value="DNA_gyrase_inhibitor_YacG"/>
</dbReference>
<reference evidence="6" key="1">
    <citation type="submission" date="2016-10" db="EMBL/GenBank/DDBJ databases">
        <authorList>
            <person name="Varghese N."/>
            <person name="Submissions S."/>
        </authorList>
    </citation>
    <scope>NUCLEOTIDE SEQUENCE [LARGE SCALE GENOMIC DNA]</scope>
    <source>
        <strain evidence="6">CGMCC 1.10971</strain>
    </source>
</reference>
<protein>
    <recommendedName>
        <fullName evidence="3">DNA gyrase inhibitor YacG</fullName>
    </recommendedName>
</protein>
<evidence type="ECO:0000256" key="2">
    <source>
        <dbReference type="ARBA" id="ARBA00022833"/>
    </source>
</evidence>
<gene>
    <name evidence="3" type="primary">yacG</name>
    <name evidence="5" type="ORF">SAMN05216175_11040</name>
</gene>
<keyword evidence="1 3" id="KW-0479">Metal-binding</keyword>
<comment type="function">
    <text evidence="3">Inhibits all the catalytic activities of DNA gyrase by preventing its interaction with DNA. Acts by binding directly to the C-terminal domain of GyrB, which probably disrupts DNA binding by the gyrase.</text>
</comment>
<dbReference type="InterPro" id="IPR013088">
    <property type="entry name" value="Znf_NHR/GATA"/>
</dbReference>
<dbReference type="EMBL" id="FOOU01000010">
    <property type="protein sequence ID" value="SFG64013.1"/>
    <property type="molecule type" value="Genomic_DNA"/>
</dbReference>
<dbReference type="GO" id="GO:0008657">
    <property type="term" value="F:DNA topoisomerase type II (double strand cut, ATP-hydrolyzing) inhibitor activity"/>
    <property type="evidence" value="ECO:0007669"/>
    <property type="project" value="UniProtKB-UniRule"/>
</dbReference>
<comment type="subunit">
    <text evidence="3">Interacts with GyrB.</text>
</comment>